<name>A0A2N5XUY4_9HYPH</name>
<dbReference type="Proteomes" id="UP000234881">
    <property type="component" value="Unassembled WGS sequence"/>
</dbReference>
<dbReference type="PANTHER" id="PTHR21294:SF17">
    <property type="entry name" value="PROTEIN FIXA"/>
    <property type="match status" value="1"/>
</dbReference>
<feature type="domain" description="Electron transfer flavoprotein alpha/beta-subunit N-terminal" evidence="2">
    <location>
        <begin position="22"/>
        <end position="216"/>
    </location>
</feature>
<dbReference type="OrthoDB" id="9804960at2"/>
<gene>
    <name evidence="3" type="ORF">C0081_05455</name>
</gene>
<dbReference type="EMBL" id="PKUQ01000009">
    <property type="protein sequence ID" value="PLW78299.1"/>
    <property type="molecule type" value="Genomic_DNA"/>
</dbReference>
<keyword evidence="1" id="KW-0813">Transport</keyword>
<sequence>MKIICVVKFVPDGDSFDIEDDKPVPLLKARRLRINPDDECAIGLALKIKKSQPDTSIELLTMGPPSLGPLVEDILRVGVDRATIISDEIYASSDAWVTSKILARYLTTAEYDGLFTGSHAIDGGSSSVPPLIGAALGLVQLSGITKLDEDSVGDACVRVDVEDEASVTRYEIDMPAVLSFSRKSGYRLPYVRFKNRNRDVTDKLVWLSNNDLGFDAAEVGLKGARTKIARSFSSTSQKPERRVVGNDQQGVDAVYNLLKEKRFI</sequence>
<dbReference type="InterPro" id="IPR014730">
    <property type="entry name" value="ETF_a/b_N"/>
</dbReference>
<dbReference type="AlphaFoldDB" id="A0A2N5XUY4"/>
<dbReference type="PANTHER" id="PTHR21294">
    <property type="entry name" value="ELECTRON TRANSFER FLAVOPROTEIN BETA-SUBUNIT"/>
    <property type="match status" value="1"/>
</dbReference>
<comment type="caution">
    <text evidence="3">The sequence shown here is derived from an EMBL/GenBank/DDBJ whole genome shotgun (WGS) entry which is preliminary data.</text>
</comment>
<evidence type="ECO:0000256" key="1">
    <source>
        <dbReference type="ARBA" id="ARBA00022982"/>
    </source>
</evidence>
<dbReference type="SMART" id="SM00893">
    <property type="entry name" value="ETF"/>
    <property type="match status" value="1"/>
</dbReference>
<dbReference type="InterPro" id="IPR014729">
    <property type="entry name" value="Rossmann-like_a/b/a_fold"/>
</dbReference>
<reference evidence="3 4" key="1">
    <citation type="submission" date="2018-01" db="EMBL/GenBank/DDBJ databases">
        <title>The draft genome sequence of Cohaesibacter sp. H1304.</title>
        <authorList>
            <person name="Wang N.-N."/>
            <person name="Du Z.-J."/>
        </authorList>
    </citation>
    <scope>NUCLEOTIDE SEQUENCE [LARGE SCALE GENOMIC DNA]</scope>
    <source>
        <strain evidence="3 4">H1304</strain>
    </source>
</reference>
<dbReference type="InterPro" id="IPR012255">
    <property type="entry name" value="ETF_b"/>
</dbReference>
<evidence type="ECO:0000313" key="4">
    <source>
        <dbReference type="Proteomes" id="UP000234881"/>
    </source>
</evidence>
<evidence type="ECO:0000313" key="3">
    <source>
        <dbReference type="EMBL" id="PLW78299.1"/>
    </source>
</evidence>
<dbReference type="PIRSF" id="PIRSF000090">
    <property type="entry name" value="Beta-ETF"/>
    <property type="match status" value="1"/>
</dbReference>
<dbReference type="RefSeq" id="WP_101532795.1">
    <property type="nucleotide sequence ID" value="NZ_PKUQ01000009.1"/>
</dbReference>
<proteinExistence type="predicted"/>
<keyword evidence="4" id="KW-1185">Reference proteome</keyword>
<dbReference type="Gene3D" id="3.40.50.620">
    <property type="entry name" value="HUPs"/>
    <property type="match status" value="1"/>
</dbReference>
<accession>A0A2N5XUY4</accession>
<dbReference type="GO" id="GO:0009055">
    <property type="term" value="F:electron transfer activity"/>
    <property type="evidence" value="ECO:0007669"/>
    <property type="project" value="InterPro"/>
</dbReference>
<dbReference type="SUPFAM" id="SSF52402">
    <property type="entry name" value="Adenine nucleotide alpha hydrolases-like"/>
    <property type="match status" value="1"/>
</dbReference>
<protein>
    <submittedName>
        <fullName evidence="3">Electron transfer flavoprotein subunit beta/FixA family protein</fullName>
    </submittedName>
</protein>
<evidence type="ECO:0000259" key="2">
    <source>
        <dbReference type="SMART" id="SM00893"/>
    </source>
</evidence>
<keyword evidence="1" id="KW-0249">Electron transport</keyword>
<dbReference type="Pfam" id="PF01012">
    <property type="entry name" value="ETF"/>
    <property type="match status" value="1"/>
</dbReference>
<organism evidence="3 4">
    <name type="scientific">Cohaesibacter celericrescens</name>
    <dbReference type="NCBI Taxonomy" id="2067669"/>
    <lineage>
        <taxon>Bacteria</taxon>
        <taxon>Pseudomonadati</taxon>
        <taxon>Pseudomonadota</taxon>
        <taxon>Alphaproteobacteria</taxon>
        <taxon>Hyphomicrobiales</taxon>
        <taxon>Cohaesibacteraceae</taxon>
    </lineage>
</organism>